<dbReference type="AlphaFoldDB" id="A0A0A1XID1"/>
<proteinExistence type="predicted"/>
<evidence type="ECO:0000313" key="1">
    <source>
        <dbReference type="EMBL" id="JAD10736.1"/>
    </source>
</evidence>
<gene>
    <name evidence="1" type="primary">groS</name>
    <name evidence="1" type="ORF">g.12723</name>
</gene>
<accession>A0A0A1XID1</accession>
<organism evidence="1">
    <name type="scientific">Zeugodacus cucurbitae</name>
    <name type="common">Melon fruit fly</name>
    <name type="synonym">Bactrocera cucurbitae</name>
    <dbReference type="NCBI Taxonomy" id="28588"/>
    <lineage>
        <taxon>Eukaryota</taxon>
        <taxon>Metazoa</taxon>
        <taxon>Ecdysozoa</taxon>
        <taxon>Arthropoda</taxon>
        <taxon>Hexapoda</taxon>
        <taxon>Insecta</taxon>
        <taxon>Pterygota</taxon>
        <taxon>Neoptera</taxon>
        <taxon>Endopterygota</taxon>
        <taxon>Diptera</taxon>
        <taxon>Brachycera</taxon>
        <taxon>Muscomorpha</taxon>
        <taxon>Tephritoidea</taxon>
        <taxon>Tephritidae</taxon>
        <taxon>Zeugodacus</taxon>
        <taxon>Zeugodacus</taxon>
    </lineage>
</organism>
<protein>
    <submittedName>
        <fullName evidence="1">10 kDa chaperonin</fullName>
    </submittedName>
</protein>
<name>A0A0A1XID1_ZEUCU</name>
<dbReference type="EMBL" id="GBXI01003556">
    <property type="protein sequence ID" value="JAD10736.1"/>
    <property type="molecule type" value="Transcribed_RNA"/>
</dbReference>
<dbReference type="InterPro" id="IPR032707">
    <property type="entry name" value="MYCBPAP"/>
</dbReference>
<reference evidence="1" key="1">
    <citation type="submission" date="2014-11" db="EMBL/GenBank/DDBJ databases">
        <authorList>
            <person name="Geib S."/>
        </authorList>
    </citation>
    <scope>NUCLEOTIDE SEQUENCE</scope>
</reference>
<dbReference type="Pfam" id="PF14646">
    <property type="entry name" value="MYCBPAP"/>
    <property type="match status" value="1"/>
</dbReference>
<reference evidence="1" key="2">
    <citation type="journal article" date="2015" name="Gigascience">
        <title>Reconstructing a comprehensive transcriptome assembly of a white-pupal translocated strain of the pest fruit fly Bactrocera cucurbitae.</title>
        <authorList>
            <person name="Sim S.B."/>
            <person name="Calla B."/>
            <person name="Hall B."/>
            <person name="DeRego T."/>
            <person name="Geib S.M."/>
        </authorList>
    </citation>
    <scope>NUCLEOTIDE SEQUENCE</scope>
</reference>
<sequence>MMNGGPCPNCSARPQPCCRCGEMPSNLAFLRKVLNKPQNTRKCRHRRPRCITLAAGGDSVDCLCCFDENLAASSDRRLETWQRELQLRNNIAERLMQRTGKAFCELLFNRSVTVDGRDKSMTQRLLAHAESASPKASQKKAVFMNCFPDGCCTMGLMSAQPTKERYFEVSGLPAGVKCELIGENCCVRRSGWVTSKAVQHSIAAKGRDIRRVLPFFPDIEYLQIIGRKMRLCEKPVDFDEYACWDEVVYPENADEACTLESCPAYMNVQTGEVVENVGVAAEEQVLEVKEAEEPIVDAKETVEPEEAKEDIEIAEAAEVNKLPCHCALAIADKDAISCSNISIDFYRELLVNRAKCHDVFYRP</sequence>